<keyword evidence="3" id="KW-1185">Reference proteome</keyword>
<dbReference type="PANTHER" id="PTHR30565">
    <property type="entry name" value="PROTEIN YCIF"/>
    <property type="match status" value="1"/>
</dbReference>
<name>A0A1I4QP72_9HYPH</name>
<dbReference type="STRING" id="582667.SAMN05192568_103097"/>
<dbReference type="InterPro" id="IPR010287">
    <property type="entry name" value="DUF892_YciF-like"/>
</dbReference>
<protein>
    <submittedName>
        <fullName evidence="2">Ferritin-like metal-binding protein YciE</fullName>
    </submittedName>
</protein>
<proteinExistence type="predicted"/>
<sequence>MAEQDYEQWYIQGLQALKSADEQGKEAAKAATKDLSDPELRKIAEEGSATAARHAETITRLLHEAGGQPSNKPNKIMEGIRAGTIDVMAAANDPAVKDASGVASAQISLHYYIAAYGTLAATAKHLGREKEAAELKRMTDEMKAFDERYTKASEARANKQASQ</sequence>
<dbReference type="PANTHER" id="PTHR30565:SF9">
    <property type="entry name" value="PROTEIN YCIF"/>
    <property type="match status" value="1"/>
</dbReference>
<evidence type="ECO:0000313" key="3">
    <source>
        <dbReference type="Proteomes" id="UP000199048"/>
    </source>
</evidence>
<dbReference type="Gene3D" id="1.20.1260.10">
    <property type="match status" value="1"/>
</dbReference>
<keyword evidence="1" id="KW-0175">Coiled coil</keyword>
<evidence type="ECO:0000256" key="1">
    <source>
        <dbReference type="SAM" id="Coils"/>
    </source>
</evidence>
<accession>A0A1I4QP72</accession>
<dbReference type="AlphaFoldDB" id="A0A1I4QP72"/>
<dbReference type="RefSeq" id="WP_167367805.1">
    <property type="nucleotide sequence ID" value="NZ_FOTK01000030.1"/>
</dbReference>
<dbReference type="SUPFAM" id="SSF47240">
    <property type="entry name" value="Ferritin-like"/>
    <property type="match status" value="1"/>
</dbReference>
<dbReference type="Proteomes" id="UP000199048">
    <property type="component" value="Unassembled WGS sequence"/>
</dbReference>
<reference evidence="3" key="1">
    <citation type="submission" date="2016-10" db="EMBL/GenBank/DDBJ databases">
        <authorList>
            <person name="Varghese N."/>
            <person name="Submissions S."/>
        </authorList>
    </citation>
    <scope>NUCLEOTIDE SEQUENCE [LARGE SCALE GENOMIC DNA]</scope>
    <source>
        <strain evidence="3">BL36</strain>
    </source>
</reference>
<dbReference type="InterPro" id="IPR012347">
    <property type="entry name" value="Ferritin-like"/>
</dbReference>
<dbReference type="InterPro" id="IPR047114">
    <property type="entry name" value="YciF"/>
</dbReference>
<evidence type="ECO:0000313" key="2">
    <source>
        <dbReference type="EMBL" id="SFM41882.1"/>
    </source>
</evidence>
<dbReference type="Pfam" id="PF05974">
    <property type="entry name" value="DUF892"/>
    <property type="match status" value="1"/>
</dbReference>
<gene>
    <name evidence="2" type="ORF">SAMN05192568_103097</name>
</gene>
<organism evidence="2 3">
    <name type="scientific">Methylobacterium pseudosasicola</name>
    <dbReference type="NCBI Taxonomy" id="582667"/>
    <lineage>
        <taxon>Bacteria</taxon>
        <taxon>Pseudomonadati</taxon>
        <taxon>Pseudomonadota</taxon>
        <taxon>Alphaproteobacteria</taxon>
        <taxon>Hyphomicrobiales</taxon>
        <taxon>Methylobacteriaceae</taxon>
        <taxon>Methylobacterium</taxon>
    </lineage>
</organism>
<dbReference type="EMBL" id="FOTK01000030">
    <property type="protein sequence ID" value="SFM41882.1"/>
    <property type="molecule type" value="Genomic_DNA"/>
</dbReference>
<feature type="coiled-coil region" evidence="1">
    <location>
        <begin position="128"/>
        <end position="155"/>
    </location>
</feature>
<dbReference type="InterPro" id="IPR009078">
    <property type="entry name" value="Ferritin-like_SF"/>
</dbReference>